<feature type="binding site" evidence="7">
    <location>
        <position position="231"/>
    </location>
    <ligand>
        <name>Na(+)</name>
        <dbReference type="ChEBI" id="CHEBI:29101"/>
        <label>1</label>
    </ligand>
</feature>
<dbReference type="PANTHER" id="PTHR11616:SF326">
    <property type="entry name" value="SODIUM-DEPENDENT TRANSPORTER SNF-5"/>
    <property type="match status" value="1"/>
</dbReference>
<evidence type="ECO:0000313" key="10">
    <source>
        <dbReference type="Proteomes" id="UP001432027"/>
    </source>
</evidence>
<feature type="transmembrane region" description="Helical" evidence="8">
    <location>
        <begin position="336"/>
        <end position="368"/>
    </location>
</feature>
<feature type="transmembrane region" description="Helical" evidence="8">
    <location>
        <begin position="69"/>
        <end position="86"/>
    </location>
</feature>
<dbReference type="Pfam" id="PF00209">
    <property type="entry name" value="SNF"/>
    <property type="match status" value="1"/>
</dbReference>
<gene>
    <name evidence="9" type="ORF">PENTCL1PPCAC_5711</name>
</gene>
<feature type="non-terminal residue" evidence="9">
    <location>
        <position position="1"/>
    </location>
</feature>
<keyword evidence="10" id="KW-1185">Reference proteome</keyword>
<dbReference type="GO" id="GO:0046872">
    <property type="term" value="F:metal ion binding"/>
    <property type="evidence" value="ECO:0007669"/>
    <property type="project" value="UniProtKB-KW"/>
</dbReference>
<feature type="transmembrane region" description="Helical" evidence="8">
    <location>
        <begin position="293"/>
        <end position="315"/>
    </location>
</feature>
<dbReference type="SUPFAM" id="SSF161070">
    <property type="entry name" value="SNF-like"/>
    <property type="match status" value="1"/>
</dbReference>
<keyword evidence="7" id="KW-0915">Sodium</keyword>
<protein>
    <recommendedName>
        <fullName evidence="11">Neurotransmitter transporter</fullName>
    </recommendedName>
</protein>
<dbReference type="GO" id="GO:0043005">
    <property type="term" value="C:neuron projection"/>
    <property type="evidence" value="ECO:0007669"/>
    <property type="project" value="TreeGrafter"/>
</dbReference>
<evidence type="ECO:0000256" key="4">
    <source>
        <dbReference type="ARBA" id="ARBA00022847"/>
    </source>
</evidence>
<evidence type="ECO:0000256" key="5">
    <source>
        <dbReference type="ARBA" id="ARBA00022989"/>
    </source>
</evidence>
<feature type="binding site" evidence="7">
    <location>
        <position position="134"/>
    </location>
    <ligand>
        <name>Na(+)</name>
        <dbReference type="ChEBI" id="CHEBI:29101"/>
        <label>1</label>
    </ligand>
</feature>
<feature type="transmembrane region" description="Helical" evidence="8">
    <location>
        <begin position="40"/>
        <end position="60"/>
    </location>
</feature>
<evidence type="ECO:0000256" key="2">
    <source>
        <dbReference type="ARBA" id="ARBA00022448"/>
    </source>
</evidence>
<keyword evidence="2" id="KW-0813">Transport</keyword>
<keyword evidence="6 8" id="KW-0472">Membrane</keyword>
<dbReference type="AlphaFoldDB" id="A0AAV5SJV1"/>
<reference evidence="9" key="1">
    <citation type="submission" date="2023-10" db="EMBL/GenBank/DDBJ databases">
        <title>Genome assembly of Pristionchus species.</title>
        <authorList>
            <person name="Yoshida K."/>
            <person name="Sommer R.J."/>
        </authorList>
    </citation>
    <scope>NUCLEOTIDE SEQUENCE</scope>
    <source>
        <strain evidence="9">RS0144</strain>
    </source>
</reference>
<dbReference type="PROSITE" id="PS50267">
    <property type="entry name" value="NA_NEUROTRAN_SYMP_3"/>
    <property type="match status" value="1"/>
</dbReference>
<feature type="transmembrane region" description="Helical" evidence="8">
    <location>
        <begin position="388"/>
        <end position="411"/>
    </location>
</feature>
<proteinExistence type="predicted"/>
<sequence>EATRKEAMEAANIIGTQSAPEEFFYFYLVNKRASLEFGEWNWMVGTSLFVCWALTAIGLVKGVQSLGKVAYVTTILPYLIISILFFRGVTLDGAQKGIGFFLTGGGGSDTTTTSWEKILQAKTWKAALSQACFSLSIGGGSMIMMGSYNKRTHTNYKDCLIILVADTFMSMFGGTAVFAILGSMAQRMGTSIDKVVASPLTLTFIAYPEATSHMPWSTLWALLFFIMMFVLGLSTMFAFVEGLATCIIDENPRFAKWHWLVVTLICLGSYLLNLLCFSFQNGFHIFQVFNECLGAVSLPGALFLEIIIVMTYYGAPRLFRDIQCMHGLPTSQFARLFGNIGVYIKITVTFTAPLLSVIMAGIIAYGFIGLEISDKINGEIFTYSSWTVVMGLSIGAFPLLFVPFGALINYLQFKKRGEPIADLFRISDDHPSVR</sequence>
<dbReference type="InterPro" id="IPR037272">
    <property type="entry name" value="SNS_sf"/>
</dbReference>
<evidence type="ECO:0008006" key="11">
    <source>
        <dbReference type="Google" id="ProtNLM"/>
    </source>
</evidence>
<dbReference type="PRINTS" id="PR00176">
    <property type="entry name" value="NANEUSMPORT"/>
</dbReference>
<evidence type="ECO:0000256" key="8">
    <source>
        <dbReference type="SAM" id="Phobius"/>
    </source>
</evidence>
<comment type="subcellular location">
    <subcellularLocation>
        <location evidence="1">Membrane</location>
        <topology evidence="1">Multi-pass membrane protein</topology>
    </subcellularLocation>
</comment>
<dbReference type="GO" id="GO:0005332">
    <property type="term" value="F:gamma-aminobutyric acid:sodium:chloride symporter activity"/>
    <property type="evidence" value="ECO:0007669"/>
    <property type="project" value="TreeGrafter"/>
</dbReference>
<evidence type="ECO:0000256" key="7">
    <source>
        <dbReference type="PIRSR" id="PIRSR600175-1"/>
    </source>
</evidence>
<keyword evidence="5 8" id="KW-1133">Transmembrane helix</keyword>
<keyword evidence="3 8" id="KW-0812">Transmembrane</keyword>
<dbReference type="EMBL" id="BTSX01000002">
    <property type="protein sequence ID" value="GMS83536.1"/>
    <property type="molecule type" value="Genomic_DNA"/>
</dbReference>
<dbReference type="GO" id="GO:0005886">
    <property type="term" value="C:plasma membrane"/>
    <property type="evidence" value="ECO:0007669"/>
    <property type="project" value="TreeGrafter"/>
</dbReference>
<dbReference type="PANTHER" id="PTHR11616">
    <property type="entry name" value="SODIUM/CHLORIDE DEPENDENT TRANSPORTER"/>
    <property type="match status" value="1"/>
</dbReference>
<evidence type="ECO:0000256" key="1">
    <source>
        <dbReference type="ARBA" id="ARBA00004141"/>
    </source>
</evidence>
<dbReference type="InterPro" id="IPR000175">
    <property type="entry name" value="Na/ntran_symport"/>
</dbReference>
<evidence type="ECO:0000256" key="3">
    <source>
        <dbReference type="ARBA" id="ARBA00022692"/>
    </source>
</evidence>
<feature type="non-terminal residue" evidence="9">
    <location>
        <position position="434"/>
    </location>
</feature>
<feature type="transmembrane region" description="Helical" evidence="8">
    <location>
        <begin position="160"/>
        <end position="181"/>
    </location>
</feature>
<feature type="transmembrane region" description="Helical" evidence="8">
    <location>
        <begin position="219"/>
        <end position="247"/>
    </location>
</feature>
<evidence type="ECO:0000256" key="6">
    <source>
        <dbReference type="ARBA" id="ARBA00023136"/>
    </source>
</evidence>
<accession>A0AAV5SJV1</accession>
<dbReference type="Proteomes" id="UP001432027">
    <property type="component" value="Unassembled WGS sequence"/>
</dbReference>
<feature type="transmembrane region" description="Helical" evidence="8">
    <location>
        <begin position="259"/>
        <end position="281"/>
    </location>
</feature>
<name>A0AAV5SJV1_9BILA</name>
<keyword evidence="4" id="KW-0769">Symport</keyword>
<organism evidence="9 10">
    <name type="scientific">Pristionchus entomophagus</name>
    <dbReference type="NCBI Taxonomy" id="358040"/>
    <lineage>
        <taxon>Eukaryota</taxon>
        <taxon>Metazoa</taxon>
        <taxon>Ecdysozoa</taxon>
        <taxon>Nematoda</taxon>
        <taxon>Chromadorea</taxon>
        <taxon>Rhabditida</taxon>
        <taxon>Rhabditina</taxon>
        <taxon>Diplogasteromorpha</taxon>
        <taxon>Diplogasteroidea</taxon>
        <taxon>Neodiplogasteridae</taxon>
        <taxon>Pristionchus</taxon>
    </lineage>
</organism>
<evidence type="ECO:0000313" key="9">
    <source>
        <dbReference type="EMBL" id="GMS83536.1"/>
    </source>
</evidence>
<comment type="caution">
    <text evidence="9">The sequence shown here is derived from an EMBL/GenBank/DDBJ whole genome shotgun (WGS) entry which is preliminary data.</text>
</comment>
<keyword evidence="7" id="KW-0479">Metal-binding</keyword>